<accession>A0ABV1KJ09</accession>
<organism evidence="2 3">
    <name type="scientific">Pseudonocardia nematodicida</name>
    <dbReference type="NCBI Taxonomy" id="1206997"/>
    <lineage>
        <taxon>Bacteria</taxon>
        <taxon>Bacillati</taxon>
        <taxon>Actinomycetota</taxon>
        <taxon>Actinomycetes</taxon>
        <taxon>Pseudonocardiales</taxon>
        <taxon>Pseudonocardiaceae</taxon>
        <taxon>Pseudonocardia</taxon>
    </lineage>
</organism>
<feature type="transmembrane region" description="Helical" evidence="1">
    <location>
        <begin position="217"/>
        <end position="239"/>
    </location>
</feature>
<sequence length="416" mass="42068">MSTTHAPPGRAAAVAPALLVGAILLLALNLRGPIVAVSAVTEQVRADLGVDAATVGLLTSLPVLCFGLATPLASVWLDRLGLGRGVLVALAVLAAGVLLRSAGGFGVALAGTLLIGAAVTVGNVAVPVIVGRDLPERAGPVLGMYTAALNVGSMITLSATVPLAGATDWRLALAAWSGFVLVTGVVWWWATRTLPGTARTDGTHGPSPAGTWWRRPVTWGLTIAFAGQAFSYYGVTAWLPTLLADRLGMTAVAAGAGASVFQIAAIGGALGVPLLLRWCRTEWVPVAVVAAAWTPLPLGLLLAPEWWAVWCVLSGAAQGGGLTVIFTLVVRRARDLTENRRMSALVQGGGYAVASAGPFVLGAAYGATGGWTAPLLVVLGAIGVLLVAGVAAAWGARDLRGGQRGAVRRPGPGNPG</sequence>
<reference evidence="2 3" key="1">
    <citation type="submission" date="2024-03" db="EMBL/GenBank/DDBJ databases">
        <title>Draft genome sequence of Pseudonocardia nematodicida JCM 31783.</title>
        <authorList>
            <person name="Butdee W."/>
            <person name="Duangmal K."/>
        </authorList>
    </citation>
    <scope>NUCLEOTIDE SEQUENCE [LARGE SCALE GENOMIC DNA]</scope>
    <source>
        <strain evidence="2 3">JCM 31783</strain>
    </source>
</reference>
<feature type="transmembrane region" description="Helical" evidence="1">
    <location>
        <begin position="48"/>
        <end position="69"/>
    </location>
</feature>
<feature type="transmembrane region" description="Helical" evidence="1">
    <location>
        <begin position="81"/>
        <end position="99"/>
    </location>
</feature>
<evidence type="ECO:0000313" key="2">
    <source>
        <dbReference type="EMBL" id="MEQ3553323.1"/>
    </source>
</evidence>
<gene>
    <name evidence="2" type="ORF">WIS52_22865</name>
</gene>
<dbReference type="Gene3D" id="1.20.1250.20">
    <property type="entry name" value="MFS general substrate transporter like domains"/>
    <property type="match status" value="2"/>
</dbReference>
<dbReference type="InterPro" id="IPR036259">
    <property type="entry name" value="MFS_trans_sf"/>
</dbReference>
<keyword evidence="3" id="KW-1185">Reference proteome</keyword>
<feature type="transmembrane region" description="Helical" evidence="1">
    <location>
        <begin position="251"/>
        <end position="276"/>
    </location>
</feature>
<feature type="transmembrane region" description="Helical" evidence="1">
    <location>
        <begin position="307"/>
        <end position="330"/>
    </location>
</feature>
<keyword evidence="1" id="KW-0812">Transmembrane</keyword>
<protein>
    <submittedName>
        <fullName evidence="2">MFS transporter</fullName>
    </submittedName>
</protein>
<dbReference type="InterPro" id="IPR052524">
    <property type="entry name" value="MFS_Cyanate_Porter"/>
</dbReference>
<feature type="transmembrane region" description="Helical" evidence="1">
    <location>
        <begin position="371"/>
        <end position="394"/>
    </location>
</feature>
<dbReference type="RefSeq" id="WP_349300394.1">
    <property type="nucleotide sequence ID" value="NZ_JBEDNQ010000010.1"/>
</dbReference>
<evidence type="ECO:0000313" key="3">
    <source>
        <dbReference type="Proteomes" id="UP001494902"/>
    </source>
</evidence>
<dbReference type="SUPFAM" id="SSF103473">
    <property type="entry name" value="MFS general substrate transporter"/>
    <property type="match status" value="1"/>
</dbReference>
<evidence type="ECO:0000256" key="1">
    <source>
        <dbReference type="SAM" id="Phobius"/>
    </source>
</evidence>
<name>A0ABV1KJ09_9PSEU</name>
<feature type="transmembrane region" description="Helical" evidence="1">
    <location>
        <begin position="105"/>
        <end position="130"/>
    </location>
</feature>
<feature type="transmembrane region" description="Helical" evidence="1">
    <location>
        <begin position="142"/>
        <end position="165"/>
    </location>
</feature>
<dbReference type="InterPro" id="IPR011701">
    <property type="entry name" value="MFS"/>
</dbReference>
<feature type="transmembrane region" description="Helical" evidence="1">
    <location>
        <begin position="283"/>
        <end position="301"/>
    </location>
</feature>
<dbReference type="EMBL" id="JBEDNQ010000010">
    <property type="protein sequence ID" value="MEQ3553323.1"/>
    <property type="molecule type" value="Genomic_DNA"/>
</dbReference>
<dbReference type="PANTHER" id="PTHR23523:SF2">
    <property type="entry name" value="2-NITROIMIDAZOLE TRANSPORTER"/>
    <property type="match status" value="1"/>
</dbReference>
<proteinExistence type="predicted"/>
<keyword evidence="1" id="KW-0472">Membrane</keyword>
<dbReference type="Proteomes" id="UP001494902">
    <property type="component" value="Unassembled WGS sequence"/>
</dbReference>
<feature type="transmembrane region" description="Helical" evidence="1">
    <location>
        <begin position="171"/>
        <end position="190"/>
    </location>
</feature>
<dbReference type="PANTHER" id="PTHR23523">
    <property type="match status" value="1"/>
</dbReference>
<dbReference type="Pfam" id="PF07690">
    <property type="entry name" value="MFS_1"/>
    <property type="match status" value="1"/>
</dbReference>
<keyword evidence="1" id="KW-1133">Transmembrane helix</keyword>
<comment type="caution">
    <text evidence="2">The sequence shown here is derived from an EMBL/GenBank/DDBJ whole genome shotgun (WGS) entry which is preliminary data.</text>
</comment>
<feature type="transmembrane region" description="Helical" evidence="1">
    <location>
        <begin position="342"/>
        <end position="365"/>
    </location>
</feature>